<dbReference type="PROSITE" id="PS51186">
    <property type="entry name" value="GNAT"/>
    <property type="match status" value="1"/>
</dbReference>
<feature type="region of interest" description="Disordered" evidence="1">
    <location>
        <begin position="194"/>
        <end position="215"/>
    </location>
</feature>
<dbReference type="Gene3D" id="3.40.630.30">
    <property type="match status" value="1"/>
</dbReference>
<evidence type="ECO:0000256" key="1">
    <source>
        <dbReference type="SAM" id="MobiDB-lite"/>
    </source>
</evidence>
<dbReference type="AlphaFoldDB" id="A0A4S9Y6I1"/>
<feature type="compositionally biased region" description="Low complexity" evidence="1">
    <location>
        <begin position="203"/>
        <end position="212"/>
    </location>
</feature>
<feature type="region of interest" description="Disordered" evidence="1">
    <location>
        <begin position="86"/>
        <end position="106"/>
    </location>
</feature>
<evidence type="ECO:0000256" key="2">
    <source>
        <dbReference type="SAM" id="Phobius"/>
    </source>
</evidence>
<proteinExistence type="predicted"/>
<evidence type="ECO:0000259" key="3">
    <source>
        <dbReference type="PROSITE" id="PS51186"/>
    </source>
</evidence>
<dbReference type="Pfam" id="PF00583">
    <property type="entry name" value="Acetyltransf_1"/>
    <property type="match status" value="1"/>
</dbReference>
<feature type="transmembrane region" description="Helical" evidence="2">
    <location>
        <begin position="301"/>
        <end position="319"/>
    </location>
</feature>
<dbReference type="CDD" id="cd04301">
    <property type="entry name" value="NAT_SF"/>
    <property type="match status" value="1"/>
</dbReference>
<organism evidence="4 5">
    <name type="scientific">Aureobasidium pullulans</name>
    <name type="common">Black yeast</name>
    <name type="synonym">Pullularia pullulans</name>
    <dbReference type="NCBI Taxonomy" id="5580"/>
    <lineage>
        <taxon>Eukaryota</taxon>
        <taxon>Fungi</taxon>
        <taxon>Dikarya</taxon>
        <taxon>Ascomycota</taxon>
        <taxon>Pezizomycotina</taxon>
        <taxon>Dothideomycetes</taxon>
        <taxon>Dothideomycetidae</taxon>
        <taxon>Dothideales</taxon>
        <taxon>Saccotheciaceae</taxon>
        <taxon>Aureobasidium</taxon>
    </lineage>
</organism>
<keyword evidence="2" id="KW-1133">Transmembrane helix</keyword>
<protein>
    <recommendedName>
        <fullName evidence="3">N-acetyltransferase domain-containing protein</fullName>
    </recommendedName>
</protein>
<comment type="caution">
    <text evidence="4">The sequence shown here is derived from an EMBL/GenBank/DDBJ whole genome shotgun (WGS) entry which is preliminary data.</text>
</comment>
<gene>
    <name evidence="4" type="ORF">D6C84_00741</name>
</gene>
<dbReference type="Proteomes" id="UP000310039">
    <property type="component" value="Unassembled WGS sequence"/>
</dbReference>
<keyword evidence="2" id="KW-0812">Transmembrane</keyword>
<evidence type="ECO:0000313" key="4">
    <source>
        <dbReference type="EMBL" id="THZ88598.1"/>
    </source>
</evidence>
<accession>A0A4S9Y6I1</accession>
<sequence length="455" mass="50970">MRLLAVSHVLDDKIRKKFVRQTNLSTSLGHNQSASKKITIPTNLHMFFARMELWDRITLSGAIFALERLGMSSEPVIRTAPRTLMKGDMKRQTSKGPQREGRDEEMVPRLKHHRVGLETLRRELQLVDVSTASPSPSLSVKDSWKGTFHVDLDDSRDFSYTNYQSITVGDKIPGFRTSAAFFTSLRTNLYLGTSPPPSPMSTPPSMRASASSIGPPSPLQNAIDNTSDVPEGPLAGVPELRTYVAETEEEKLAALKLVADGVAQMRQTANRILMYNPYNLAAFFAFLAVVSNYLYKSRSDIGILFTTSAGLLMAAMVTVRRYTNPYIAIAEETHISLLDDADVLVTKFGEEVIGTVIMGWVDGETKGKRRKWRAEIRGWAVRLRYRGKGEGMALLTEAVDLAKKKDADGIEFAPDHANSKRVLWDFYNGHFDKQERKAEAKLQALWENNTKSKRR</sequence>
<dbReference type="EMBL" id="QZBT01000006">
    <property type="protein sequence ID" value="THZ88598.1"/>
    <property type="molecule type" value="Genomic_DNA"/>
</dbReference>
<dbReference type="GO" id="GO:0016747">
    <property type="term" value="F:acyltransferase activity, transferring groups other than amino-acyl groups"/>
    <property type="evidence" value="ECO:0007669"/>
    <property type="project" value="InterPro"/>
</dbReference>
<reference evidence="4 5" key="1">
    <citation type="submission" date="2018-10" db="EMBL/GenBank/DDBJ databases">
        <title>Fifty Aureobasidium pullulans genomes reveal a recombining polyextremotolerant generalist.</title>
        <authorList>
            <person name="Gostincar C."/>
            <person name="Turk M."/>
            <person name="Zajc J."/>
            <person name="Gunde-Cimerman N."/>
        </authorList>
    </citation>
    <scope>NUCLEOTIDE SEQUENCE [LARGE SCALE GENOMIC DNA]</scope>
    <source>
        <strain evidence="4 5">EXF-3403</strain>
    </source>
</reference>
<feature type="domain" description="N-acetyltransferase" evidence="3">
    <location>
        <begin position="303"/>
        <end position="452"/>
    </location>
</feature>
<name>A0A4S9Y6I1_AURPU</name>
<feature type="transmembrane region" description="Helical" evidence="2">
    <location>
        <begin position="275"/>
        <end position="295"/>
    </location>
</feature>
<dbReference type="InterPro" id="IPR016181">
    <property type="entry name" value="Acyl_CoA_acyltransferase"/>
</dbReference>
<dbReference type="SUPFAM" id="SSF55729">
    <property type="entry name" value="Acyl-CoA N-acyltransferases (Nat)"/>
    <property type="match status" value="1"/>
</dbReference>
<dbReference type="InterPro" id="IPR000182">
    <property type="entry name" value="GNAT_dom"/>
</dbReference>
<evidence type="ECO:0000313" key="5">
    <source>
        <dbReference type="Proteomes" id="UP000310039"/>
    </source>
</evidence>
<keyword evidence="2" id="KW-0472">Membrane</keyword>